<evidence type="ECO:0000259" key="13">
    <source>
        <dbReference type="PROSITE" id="PS51455"/>
    </source>
</evidence>
<dbReference type="GO" id="GO:0046854">
    <property type="term" value="P:phosphatidylinositol phosphate biosynthetic process"/>
    <property type="evidence" value="ECO:0007669"/>
    <property type="project" value="UniProtKB-ARBA"/>
</dbReference>
<protein>
    <recommendedName>
        <fullName evidence="2">1-phosphatidylinositol-4-phosphate 5-kinase</fullName>
        <ecNumber evidence="2">2.7.1.68</ecNumber>
    </recommendedName>
    <alternativeName>
        <fullName evidence="10">1-phosphatidylinositol 4-phosphate kinase</fullName>
    </alternativeName>
    <alternativeName>
        <fullName evidence="8">Diphosphoinositide kinase</fullName>
    </alternativeName>
    <alternativeName>
        <fullName evidence="9">PIP5K</fullName>
    </alternativeName>
</protein>
<keyword evidence="4 11" id="KW-0808">Transferase</keyword>
<evidence type="ECO:0000313" key="15">
    <source>
        <dbReference type="Proteomes" id="UP000038830"/>
    </source>
</evidence>
<dbReference type="EC" id="2.7.1.68" evidence="2"/>
<keyword evidence="3" id="KW-0597">Phosphoprotein</keyword>
<evidence type="ECO:0000256" key="9">
    <source>
        <dbReference type="ARBA" id="ARBA00080374"/>
    </source>
</evidence>
<name>A0A0H5C5R6_CYBJN</name>
<evidence type="ECO:0000256" key="8">
    <source>
        <dbReference type="ARBA" id="ARBA00078403"/>
    </source>
</evidence>
<dbReference type="InterPro" id="IPR027483">
    <property type="entry name" value="PInositol-4-P-4/5-kinase_C_sf"/>
</dbReference>
<dbReference type="SMART" id="SM00330">
    <property type="entry name" value="PIPKc"/>
    <property type="match status" value="1"/>
</dbReference>
<dbReference type="Gene3D" id="3.30.810.10">
    <property type="entry name" value="2-Layer Sandwich"/>
    <property type="match status" value="1"/>
</dbReference>
<dbReference type="PANTHER" id="PTHR23086:SF8">
    <property type="entry name" value="PHOSPHATIDYLINOSITOL 5-PHOSPHATE 4-KINASE, ISOFORM A"/>
    <property type="match status" value="1"/>
</dbReference>
<feature type="region of interest" description="Disordered" evidence="12">
    <location>
        <begin position="173"/>
        <end position="203"/>
    </location>
</feature>
<feature type="domain" description="PIPK" evidence="13">
    <location>
        <begin position="256"/>
        <end position="640"/>
    </location>
</feature>
<reference evidence="15" key="1">
    <citation type="journal article" date="2015" name="J. Biotechnol.">
        <title>The structure of the Cyberlindnera jadinii genome and its relation to Candida utilis analyzed by the occurrence of single nucleotide polymorphisms.</title>
        <authorList>
            <person name="Rupp O."/>
            <person name="Brinkrolf K."/>
            <person name="Buerth C."/>
            <person name="Kunigo M."/>
            <person name="Schneider J."/>
            <person name="Jaenicke S."/>
            <person name="Goesmann A."/>
            <person name="Puehler A."/>
            <person name="Jaeger K.-E."/>
            <person name="Ernst J.F."/>
        </authorList>
    </citation>
    <scope>NUCLEOTIDE SEQUENCE [LARGE SCALE GENOMIC DNA]</scope>
    <source>
        <strain evidence="15">ATCC 18201 / CBS 1600 / BCRC 20928 / JCM 3617 / NBRC 0987 / NRRL Y-1542</strain>
    </source>
</reference>
<evidence type="ECO:0000256" key="4">
    <source>
        <dbReference type="ARBA" id="ARBA00022679"/>
    </source>
</evidence>
<keyword evidence="6 11" id="KW-0418">Kinase</keyword>
<evidence type="ECO:0000256" key="1">
    <source>
        <dbReference type="ARBA" id="ARBA00000444"/>
    </source>
</evidence>
<dbReference type="EMBL" id="CDQK01000004">
    <property type="protein sequence ID" value="CEP23152.1"/>
    <property type="molecule type" value="Genomic_DNA"/>
</dbReference>
<keyword evidence="7 11" id="KW-0067">ATP-binding</keyword>
<dbReference type="GO" id="GO:0016308">
    <property type="term" value="F:1-phosphatidylinositol-4-phosphate 5-kinase activity"/>
    <property type="evidence" value="ECO:0007669"/>
    <property type="project" value="UniProtKB-EC"/>
</dbReference>
<dbReference type="GO" id="GO:0005886">
    <property type="term" value="C:plasma membrane"/>
    <property type="evidence" value="ECO:0007669"/>
    <property type="project" value="TreeGrafter"/>
</dbReference>
<dbReference type="CDD" id="cd17303">
    <property type="entry name" value="PIPKc_PIP5K_yeast_like"/>
    <property type="match status" value="1"/>
</dbReference>
<dbReference type="AlphaFoldDB" id="A0A0H5C5R6"/>
<evidence type="ECO:0000313" key="14">
    <source>
        <dbReference type="EMBL" id="CEP23152.1"/>
    </source>
</evidence>
<sequence>MPTVVPMDATECGGSPAVHLKAQQMEETEQLLEIKSMLSNQNVATSVSPSTPVSRAVTDDSAIFTHQSSIDSQNTTTNSNVAVVIDTQLNHDTATPNTINTANTAMTMTQSTLTARGAEQDGNTVEPQSVEVVGPHDGGNEEIIVLQNQLTGHSNGSYYVQDADDDQTVLLNTHTRRQRSTRSSRGSRVSRVSSSHDPLAREDHLIDDVAQPVVDTQAQAQTSPQQNRNSTTIKKFTKRSTTDDERVLVGKKVSEGHQNYVIAYNMLTGIRVSVSRCSGVPKPITNDDFKLIQKLRFDSSGNELTPSSKYDFKFKDYYPTVFRELRKLFGLDPADYLVSLTSKYILSELNSPGKSGSFFYFSRDYRFIIKTIHYAEHRQLRRILKRYYEHVKSNPNTLISQFYGLHRVKMPLKYGARRKIYFIVMNNLFPPHRDIDRTYDLKGSTMGRYTSSSPSMTKQLVLKDLNWLQNQEIIQFGPLKQEALIKQLESDVQLLIKLNIMDYSFLIGFHDRSKISSDDDDPIKRKKLSVFSPVSSDLKDLKNTNPKTLNDLSDLPQVEYYHKSNFFYTEDGGGIVATGPNNENLEYVYYFGIIDCLTNYSIIKKLETFWRSLNHDRRTISAVPPREYGERFLRFVQNSINENHAGEEKKKV</sequence>
<accession>A0A0H5C5R6</accession>
<evidence type="ECO:0000256" key="2">
    <source>
        <dbReference type="ARBA" id="ARBA00012172"/>
    </source>
</evidence>
<dbReference type="Pfam" id="PF01504">
    <property type="entry name" value="PIP5K"/>
    <property type="match status" value="1"/>
</dbReference>
<dbReference type="Gene3D" id="3.30.800.10">
    <property type="entry name" value="Phosphatidylinositol Phosphate Kinase II Beta"/>
    <property type="match status" value="1"/>
</dbReference>
<evidence type="ECO:0000256" key="5">
    <source>
        <dbReference type="ARBA" id="ARBA00022741"/>
    </source>
</evidence>
<evidence type="ECO:0000256" key="7">
    <source>
        <dbReference type="ARBA" id="ARBA00022840"/>
    </source>
</evidence>
<dbReference type="PANTHER" id="PTHR23086">
    <property type="entry name" value="PHOSPHATIDYLINOSITOL-4-PHOSPHATE 5-KINASE"/>
    <property type="match status" value="1"/>
</dbReference>
<dbReference type="InterPro" id="IPR023610">
    <property type="entry name" value="PInositol-4/5-P-5/4-kinase"/>
</dbReference>
<keyword evidence="5 11" id="KW-0547">Nucleotide-binding</keyword>
<dbReference type="SUPFAM" id="SSF56104">
    <property type="entry name" value="SAICAR synthase-like"/>
    <property type="match status" value="1"/>
</dbReference>
<dbReference type="GO" id="GO:0005524">
    <property type="term" value="F:ATP binding"/>
    <property type="evidence" value="ECO:0007669"/>
    <property type="project" value="UniProtKB-UniRule"/>
</dbReference>
<evidence type="ECO:0000256" key="12">
    <source>
        <dbReference type="SAM" id="MobiDB-lite"/>
    </source>
</evidence>
<comment type="catalytic activity">
    <reaction evidence="1">
        <text>a 1,2-diacyl-sn-glycero-3-phospho-(1D-myo-inositol 4-phosphate) + ATP = a 1,2-diacyl-sn-glycero-3-phospho-(1D-myo-inositol-4,5-bisphosphate) + ADP + H(+)</text>
        <dbReference type="Rhea" id="RHEA:14425"/>
        <dbReference type="ChEBI" id="CHEBI:15378"/>
        <dbReference type="ChEBI" id="CHEBI:30616"/>
        <dbReference type="ChEBI" id="CHEBI:58178"/>
        <dbReference type="ChEBI" id="CHEBI:58456"/>
        <dbReference type="ChEBI" id="CHEBI:456216"/>
        <dbReference type="EC" id="2.7.1.68"/>
    </reaction>
</comment>
<dbReference type="Proteomes" id="UP000038830">
    <property type="component" value="Unassembled WGS sequence"/>
</dbReference>
<gene>
    <name evidence="14" type="primary">MSS4</name>
    <name evidence="14" type="ORF">BN1211_3670</name>
</gene>
<feature type="compositionally biased region" description="Low complexity" evidence="12">
    <location>
        <begin position="183"/>
        <end position="195"/>
    </location>
</feature>
<dbReference type="InterPro" id="IPR002498">
    <property type="entry name" value="PInositol-4-P-4/5-kinase_core"/>
</dbReference>
<dbReference type="InterPro" id="IPR027484">
    <property type="entry name" value="PInositol-4-P-5-kinase_N"/>
</dbReference>
<evidence type="ECO:0000256" key="3">
    <source>
        <dbReference type="ARBA" id="ARBA00022553"/>
    </source>
</evidence>
<evidence type="ECO:0000256" key="11">
    <source>
        <dbReference type="PROSITE-ProRule" id="PRU00781"/>
    </source>
</evidence>
<organism evidence="14 15">
    <name type="scientific">Cyberlindnera jadinii (strain ATCC 18201 / CBS 1600 / BCRC 20928 / JCM 3617 / NBRC 0987 / NRRL Y-1542)</name>
    <name type="common">Torula yeast</name>
    <name type="synonym">Candida utilis</name>
    <dbReference type="NCBI Taxonomy" id="983966"/>
    <lineage>
        <taxon>Eukaryota</taxon>
        <taxon>Fungi</taxon>
        <taxon>Dikarya</taxon>
        <taxon>Ascomycota</taxon>
        <taxon>Saccharomycotina</taxon>
        <taxon>Saccharomycetes</taxon>
        <taxon>Phaffomycetales</taxon>
        <taxon>Phaffomycetaceae</taxon>
        <taxon>Cyberlindnera</taxon>
    </lineage>
</organism>
<proteinExistence type="predicted"/>
<dbReference type="PROSITE" id="PS51455">
    <property type="entry name" value="PIPK"/>
    <property type="match status" value="1"/>
</dbReference>
<evidence type="ECO:0000256" key="6">
    <source>
        <dbReference type="ARBA" id="ARBA00022777"/>
    </source>
</evidence>
<evidence type="ECO:0000256" key="10">
    <source>
        <dbReference type="ARBA" id="ARBA00082306"/>
    </source>
</evidence>
<dbReference type="FunFam" id="3.30.800.10:FF:000009">
    <property type="entry name" value="Phosphatidylinositol 4-phosphate 5-kinase its3"/>
    <property type="match status" value="1"/>
</dbReference>